<name>A0A0S2DFL0_LYSEN</name>
<dbReference type="KEGG" id="lez:GLE_2080"/>
<dbReference type="Pfam" id="PF17963">
    <property type="entry name" value="Big_9"/>
    <property type="match status" value="1"/>
</dbReference>
<dbReference type="STRING" id="69.GLE_2080"/>
<dbReference type="RefSeq" id="WP_057947262.1">
    <property type="nucleotide sequence ID" value="NZ_CP067396.1"/>
</dbReference>
<dbReference type="Gene3D" id="2.60.40.3440">
    <property type="match status" value="1"/>
</dbReference>
<reference evidence="1 2" key="1">
    <citation type="submission" date="2015-11" db="EMBL/GenBank/DDBJ databases">
        <title>Genome sequences of Lysobacter enzymogenes strain C3 and Lysobacter antibioticus ATCC 29479.</title>
        <authorList>
            <person name="Kobayashi D.Y."/>
        </authorList>
    </citation>
    <scope>NUCLEOTIDE SEQUENCE [LARGE SCALE GENOMIC DNA]</scope>
    <source>
        <strain evidence="1 2">C3</strain>
    </source>
</reference>
<dbReference type="Proteomes" id="UP000061569">
    <property type="component" value="Chromosome"/>
</dbReference>
<sequence>MPYKSIQGPLVLSLALIALGAGAIGAPQSKDGLLDLSLSQVVSAASQQARAHDAEQRRADRERFQRALQPRGDAALAPIARELAQLRRFEPLRAGDLVTHSVDGADSTVALRGFVGNGAPLRYSLVQAPRHGRVTIERDRATYRPDPGFAGVDSYTYRVQAGGASAEAMVAVTAIRDRALPATAAAAL</sequence>
<dbReference type="OrthoDB" id="220114at2"/>
<dbReference type="AlphaFoldDB" id="A0A0S2DFL0"/>
<dbReference type="EMBL" id="CP013140">
    <property type="protein sequence ID" value="ALN57430.1"/>
    <property type="molecule type" value="Genomic_DNA"/>
</dbReference>
<protein>
    <submittedName>
        <fullName evidence="1">Uncharacterized protein</fullName>
    </submittedName>
</protein>
<evidence type="ECO:0000313" key="1">
    <source>
        <dbReference type="EMBL" id="ALN57430.1"/>
    </source>
</evidence>
<accession>A0A0S2DFL0</accession>
<evidence type="ECO:0000313" key="2">
    <source>
        <dbReference type="Proteomes" id="UP000061569"/>
    </source>
</evidence>
<organism evidence="1 2">
    <name type="scientific">Lysobacter enzymogenes</name>
    <dbReference type="NCBI Taxonomy" id="69"/>
    <lineage>
        <taxon>Bacteria</taxon>
        <taxon>Pseudomonadati</taxon>
        <taxon>Pseudomonadota</taxon>
        <taxon>Gammaproteobacteria</taxon>
        <taxon>Lysobacterales</taxon>
        <taxon>Lysobacteraceae</taxon>
        <taxon>Lysobacter</taxon>
    </lineage>
</organism>
<proteinExistence type="predicted"/>
<gene>
    <name evidence="1" type="ORF">GLE_2080</name>
</gene>